<dbReference type="RefSeq" id="WP_264893842.1">
    <property type="nucleotide sequence ID" value="NZ_CP110257.1"/>
</dbReference>
<dbReference type="PANTHER" id="PTHR30026:SF20">
    <property type="entry name" value="OUTER MEMBRANE PROTEIN TOLC"/>
    <property type="match status" value="1"/>
</dbReference>
<feature type="region of interest" description="Disordered" evidence="9">
    <location>
        <begin position="1"/>
        <end position="26"/>
    </location>
</feature>
<keyword evidence="5" id="KW-0812">Transmembrane</keyword>
<keyword evidence="4" id="KW-1134">Transmembrane beta strand</keyword>
<keyword evidence="8" id="KW-0175">Coiled coil</keyword>
<keyword evidence="6" id="KW-0472">Membrane</keyword>
<dbReference type="EMBL" id="CP110257">
    <property type="protein sequence ID" value="UZD56055.1"/>
    <property type="molecule type" value="Genomic_DNA"/>
</dbReference>
<evidence type="ECO:0000256" key="2">
    <source>
        <dbReference type="ARBA" id="ARBA00007613"/>
    </source>
</evidence>
<reference evidence="10" key="1">
    <citation type="submission" date="2022-10" db="EMBL/GenBank/DDBJ databases">
        <title>Complete genome sequence of Schlegelella aquatica LMG 23380.</title>
        <authorList>
            <person name="Musilova J."/>
            <person name="Kourilova X."/>
            <person name="Bezdicek M."/>
            <person name="Hermankova K."/>
            <person name="Obruca S."/>
            <person name="Sedlar K."/>
        </authorList>
    </citation>
    <scope>NUCLEOTIDE SEQUENCE</scope>
    <source>
        <strain evidence="10">LMG 23380</strain>
    </source>
</reference>
<gene>
    <name evidence="10" type="ORF">OMP39_05615</name>
</gene>
<evidence type="ECO:0000256" key="1">
    <source>
        <dbReference type="ARBA" id="ARBA00004442"/>
    </source>
</evidence>
<accession>A0ABY6MVL4</accession>
<keyword evidence="3" id="KW-0813">Transport</keyword>
<comment type="subcellular location">
    <subcellularLocation>
        <location evidence="1">Cell outer membrane</location>
    </subcellularLocation>
</comment>
<keyword evidence="7" id="KW-0998">Cell outer membrane</keyword>
<evidence type="ECO:0000256" key="4">
    <source>
        <dbReference type="ARBA" id="ARBA00022452"/>
    </source>
</evidence>
<feature type="compositionally biased region" description="Polar residues" evidence="9">
    <location>
        <begin position="325"/>
        <end position="340"/>
    </location>
</feature>
<dbReference type="Gene3D" id="1.20.1600.10">
    <property type="entry name" value="Outer membrane efflux proteins (OEP)"/>
    <property type="match status" value="1"/>
</dbReference>
<evidence type="ECO:0000256" key="9">
    <source>
        <dbReference type="SAM" id="MobiDB-lite"/>
    </source>
</evidence>
<proteinExistence type="inferred from homology"/>
<comment type="similarity">
    <text evidence="2">Belongs to the outer membrane factor (OMF) (TC 1.B.17) family.</text>
</comment>
<evidence type="ECO:0000313" key="11">
    <source>
        <dbReference type="Proteomes" id="UP001163266"/>
    </source>
</evidence>
<organism evidence="10 11">
    <name type="scientific">Caldimonas aquatica</name>
    <dbReference type="NCBI Taxonomy" id="376175"/>
    <lineage>
        <taxon>Bacteria</taxon>
        <taxon>Pseudomonadati</taxon>
        <taxon>Pseudomonadota</taxon>
        <taxon>Betaproteobacteria</taxon>
        <taxon>Burkholderiales</taxon>
        <taxon>Sphaerotilaceae</taxon>
        <taxon>Caldimonas</taxon>
    </lineage>
</organism>
<dbReference type="NCBIfam" id="TIGR01844">
    <property type="entry name" value="type_I_sec_TolC"/>
    <property type="match status" value="1"/>
</dbReference>
<dbReference type="Proteomes" id="UP001163266">
    <property type="component" value="Chromosome"/>
</dbReference>
<evidence type="ECO:0000256" key="8">
    <source>
        <dbReference type="SAM" id="Coils"/>
    </source>
</evidence>
<sequence length="483" mass="51732">MAERIPLAPSTDASRDAPRASRLAASGPDAPAWAATLSALWGRASRRLVGGLAAGCVLLWTAGHAQAQTLMEVYEAARSYDATYLAARAQAESVRFATEQAYALRRPSVGLSAAVTRSELDPPVGSDRTTTNRQVGVSAAQPIFNRANSVRIEQAERSLEIAKADLQAAEQDLIVRVAQAYFNVLAAQDALGTARANKKAIEEQLASAKRNFEVGTATITDTREAQARYDLAVAQEIAAENQLRTAQVALDQLVGRTGVIPRPLTAPVTLPPIHPESVDVWVSRAETSPTVRRAQLGLEIASLETERARAGHLPTVDLVGDVGRSRQTSDPPSMTQPSGTYGSATVGVQLKMPLFAGFSVQNRIRETLLLEEKARNDLAAARRGTDQATRQAFLALQSGLAQVRALEAAEASSRLALEATLTGYRVGVRVNLDVLNAQTQLFTTQRDLARARYDALLGRLRLEQAAGQLDPADLQQINALLAP</sequence>
<dbReference type="InterPro" id="IPR010130">
    <property type="entry name" value="T1SS_OMP_TolC"/>
</dbReference>
<dbReference type="PANTHER" id="PTHR30026">
    <property type="entry name" value="OUTER MEMBRANE PROTEIN TOLC"/>
    <property type="match status" value="1"/>
</dbReference>
<evidence type="ECO:0000256" key="6">
    <source>
        <dbReference type="ARBA" id="ARBA00023136"/>
    </source>
</evidence>
<dbReference type="InterPro" id="IPR003423">
    <property type="entry name" value="OMP_efflux"/>
</dbReference>
<evidence type="ECO:0000313" key="10">
    <source>
        <dbReference type="EMBL" id="UZD56055.1"/>
    </source>
</evidence>
<keyword evidence="11" id="KW-1185">Reference proteome</keyword>
<feature type="region of interest" description="Disordered" evidence="9">
    <location>
        <begin position="321"/>
        <end position="340"/>
    </location>
</feature>
<dbReference type="Pfam" id="PF02321">
    <property type="entry name" value="OEP"/>
    <property type="match status" value="2"/>
</dbReference>
<evidence type="ECO:0000256" key="3">
    <source>
        <dbReference type="ARBA" id="ARBA00022448"/>
    </source>
</evidence>
<dbReference type="InterPro" id="IPR051906">
    <property type="entry name" value="TolC-like"/>
</dbReference>
<dbReference type="SUPFAM" id="SSF56954">
    <property type="entry name" value="Outer membrane efflux proteins (OEP)"/>
    <property type="match status" value="1"/>
</dbReference>
<evidence type="ECO:0000256" key="7">
    <source>
        <dbReference type="ARBA" id="ARBA00023237"/>
    </source>
</evidence>
<name>A0ABY6MVL4_9BURK</name>
<protein>
    <submittedName>
        <fullName evidence="10">TolC family outer membrane protein</fullName>
    </submittedName>
</protein>
<feature type="coiled-coil region" evidence="8">
    <location>
        <begin position="152"/>
        <end position="211"/>
    </location>
</feature>
<evidence type="ECO:0000256" key="5">
    <source>
        <dbReference type="ARBA" id="ARBA00022692"/>
    </source>
</evidence>